<dbReference type="SMART" id="SM00174">
    <property type="entry name" value="RHO"/>
    <property type="match status" value="1"/>
</dbReference>
<dbReference type="Gene3D" id="3.40.50.300">
    <property type="entry name" value="P-loop containing nucleotide triphosphate hydrolases"/>
    <property type="match status" value="1"/>
</dbReference>
<evidence type="ECO:0000256" key="3">
    <source>
        <dbReference type="ARBA" id="ARBA00022475"/>
    </source>
</evidence>
<keyword evidence="6" id="KW-0342">GTP-binding</keyword>
<keyword evidence="12" id="KW-1185">Reference proteome</keyword>
<organism evidence="11 12">
    <name type="scientific">Pseudomicrostroma glucosiphilum</name>
    <dbReference type="NCBI Taxonomy" id="1684307"/>
    <lineage>
        <taxon>Eukaryota</taxon>
        <taxon>Fungi</taxon>
        <taxon>Dikarya</taxon>
        <taxon>Basidiomycota</taxon>
        <taxon>Ustilaginomycotina</taxon>
        <taxon>Exobasidiomycetes</taxon>
        <taxon>Microstromatales</taxon>
        <taxon>Microstromatales incertae sedis</taxon>
        <taxon>Pseudomicrostroma</taxon>
    </lineage>
</organism>
<keyword evidence="3" id="KW-1003">Cell membrane</keyword>
<dbReference type="SMART" id="SM00176">
    <property type="entry name" value="RAN"/>
    <property type="match status" value="1"/>
</dbReference>
<feature type="region of interest" description="Disordered" evidence="10">
    <location>
        <begin position="181"/>
        <end position="222"/>
    </location>
</feature>
<evidence type="ECO:0000256" key="8">
    <source>
        <dbReference type="ARBA" id="ARBA00023288"/>
    </source>
</evidence>
<keyword evidence="5" id="KW-0653">Protein transport</keyword>
<evidence type="ECO:0000313" key="11">
    <source>
        <dbReference type="EMBL" id="PWN21181.1"/>
    </source>
</evidence>
<dbReference type="InterPro" id="IPR027417">
    <property type="entry name" value="P-loop_NTPase"/>
</dbReference>
<dbReference type="EMBL" id="KZ819326">
    <property type="protein sequence ID" value="PWN21181.1"/>
    <property type="molecule type" value="Genomic_DNA"/>
</dbReference>
<evidence type="ECO:0000256" key="4">
    <source>
        <dbReference type="ARBA" id="ARBA00022741"/>
    </source>
</evidence>
<comment type="subcellular location">
    <subcellularLocation>
        <location evidence="1">Cell membrane</location>
        <topology evidence="1">Lipid-anchor</topology>
        <orientation evidence="1">Cytoplasmic side</orientation>
    </subcellularLocation>
</comment>
<dbReference type="OrthoDB" id="63533at2759"/>
<feature type="compositionally biased region" description="Low complexity" evidence="10">
    <location>
        <begin position="181"/>
        <end position="195"/>
    </location>
</feature>
<dbReference type="PROSITE" id="PS51420">
    <property type="entry name" value="RHO"/>
    <property type="match status" value="1"/>
</dbReference>
<dbReference type="InterPro" id="IPR005225">
    <property type="entry name" value="Small_GTP-bd"/>
</dbReference>
<accession>A0A316U9M2</accession>
<dbReference type="Pfam" id="PF00071">
    <property type="entry name" value="Ras"/>
    <property type="match status" value="1"/>
</dbReference>
<dbReference type="PANTHER" id="PTHR47978">
    <property type="match status" value="1"/>
</dbReference>
<dbReference type="PROSITE" id="PS51421">
    <property type="entry name" value="RAS"/>
    <property type="match status" value="1"/>
</dbReference>
<dbReference type="STRING" id="1684307.A0A316U9M2"/>
<evidence type="ECO:0000256" key="2">
    <source>
        <dbReference type="ARBA" id="ARBA00022448"/>
    </source>
</evidence>
<dbReference type="GO" id="GO:0016192">
    <property type="term" value="P:vesicle-mediated transport"/>
    <property type="evidence" value="ECO:0007669"/>
    <property type="project" value="UniProtKB-ARBA"/>
</dbReference>
<reference evidence="11 12" key="1">
    <citation type="journal article" date="2018" name="Mol. Biol. Evol.">
        <title>Broad Genomic Sampling Reveals a Smut Pathogenic Ancestry of the Fungal Clade Ustilaginomycotina.</title>
        <authorList>
            <person name="Kijpornyongpan T."/>
            <person name="Mondo S.J."/>
            <person name="Barry K."/>
            <person name="Sandor L."/>
            <person name="Lee J."/>
            <person name="Lipzen A."/>
            <person name="Pangilinan J."/>
            <person name="LaButti K."/>
            <person name="Hainaut M."/>
            <person name="Henrissat B."/>
            <person name="Grigoriev I.V."/>
            <person name="Spatafora J.W."/>
            <person name="Aime M.C."/>
        </authorList>
    </citation>
    <scope>NUCLEOTIDE SEQUENCE [LARGE SCALE GENOMIC DNA]</scope>
    <source>
        <strain evidence="11 12">MCA 4718</strain>
    </source>
</reference>
<sequence>MSGSAKQLQFKLVLLGESAVGKSSLVLRFVKDQFDDYRESTIGAAFLTQTVKLDDQTTVKFEIWDTAGQERYKSLAPMYYRNAHCAVVVYDVTQPQSLEKAKSWIKELQRQADPNIVIALAGNKVDLAATRRGVPKEDAQRYAEEEKLLFLETSAKDSSNVSELFTMIARKLPLEQASNSAAAGGVGGAAQRRGAGSAGRQGGGVDLRGNQGASGNQDACNC</sequence>
<dbReference type="GO" id="GO:0003924">
    <property type="term" value="F:GTPase activity"/>
    <property type="evidence" value="ECO:0007669"/>
    <property type="project" value="InterPro"/>
</dbReference>
<feature type="compositionally biased region" description="Gly residues" evidence="10">
    <location>
        <begin position="196"/>
        <end position="206"/>
    </location>
</feature>
<keyword evidence="2" id="KW-0813">Transport</keyword>
<dbReference type="Proteomes" id="UP000245942">
    <property type="component" value="Unassembled WGS sequence"/>
</dbReference>
<keyword evidence="7" id="KW-0472">Membrane</keyword>
<dbReference type="NCBIfam" id="TIGR00231">
    <property type="entry name" value="small_GTP"/>
    <property type="match status" value="1"/>
</dbReference>
<dbReference type="GO" id="GO:0015031">
    <property type="term" value="P:protein transport"/>
    <property type="evidence" value="ECO:0007669"/>
    <property type="project" value="UniProtKB-KW"/>
</dbReference>
<evidence type="ECO:0000256" key="6">
    <source>
        <dbReference type="ARBA" id="ARBA00023134"/>
    </source>
</evidence>
<feature type="compositionally biased region" description="Polar residues" evidence="10">
    <location>
        <begin position="211"/>
        <end position="222"/>
    </location>
</feature>
<dbReference type="RefSeq" id="XP_025348341.1">
    <property type="nucleotide sequence ID" value="XM_025492436.1"/>
</dbReference>
<evidence type="ECO:0000313" key="12">
    <source>
        <dbReference type="Proteomes" id="UP000245942"/>
    </source>
</evidence>
<dbReference type="GO" id="GO:0005886">
    <property type="term" value="C:plasma membrane"/>
    <property type="evidence" value="ECO:0007669"/>
    <property type="project" value="UniProtKB-SubCell"/>
</dbReference>
<evidence type="ECO:0000256" key="5">
    <source>
        <dbReference type="ARBA" id="ARBA00022927"/>
    </source>
</evidence>
<dbReference type="GO" id="GO:0005525">
    <property type="term" value="F:GTP binding"/>
    <property type="evidence" value="ECO:0007669"/>
    <property type="project" value="UniProtKB-KW"/>
</dbReference>
<dbReference type="PRINTS" id="PR00449">
    <property type="entry name" value="RASTRNSFRMNG"/>
</dbReference>
<dbReference type="SMART" id="SM00173">
    <property type="entry name" value="RAS"/>
    <property type="match status" value="1"/>
</dbReference>
<dbReference type="GO" id="GO:0005768">
    <property type="term" value="C:endosome"/>
    <property type="evidence" value="ECO:0007669"/>
    <property type="project" value="UniProtKB-ARBA"/>
</dbReference>
<evidence type="ECO:0000256" key="7">
    <source>
        <dbReference type="ARBA" id="ARBA00023136"/>
    </source>
</evidence>
<proteinExistence type="predicted"/>
<dbReference type="AlphaFoldDB" id="A0A316U9M2"/>
<dbReference type="GO" id="GO:0016050">
    <property type="term" value="P:vesicle organization"/>
    <property type="evidence" value="ECO:0007669"/>
    <property type="project" value="UniProtKB-ARBA"/>
</dbReference>
<dbReference type="PROSITE" id="PS51419">
    <property type="entry name" value="RAB"/>
    <property type="match status" value="1"/>
</dbReference>
<evidence type="ECO:0000256" key="10">
    <source>
        <dbReference type="SAM" id="MobiDB-lite"/>
    </source>
</evidence>
<dbReference type="FunFam" id="3.40.50.300:FF:000464">
    <property type="entry name" value="GTP-binding protein ypt5"/>
    <property type="match status" value="1"/>
</dbReference>
<dbReference type="InterPro" id="IPR001806">
    <property type="entry name" value="Small_GTPase"/>
</dbReference>
<dbReference type="SUPFAM" id="SSF52540">
    <property type="entry name" value="P-loop containing nucleoside triphosphate hydrolases"/>
    <property type="match status" value="1"/>
</dbReference>
<dbReference type="GeneID" id="37014170"/>
<protein>
    <submittedName>
        <fullName evidence="11">Putative GTP-binding protein ypt5</fullName>
    </submittedName>
</protein>
<dbReference type="CDD" id="cd01860">
    <property type="entry name" value="Rab5_related"/>
    <property type="match status" value="1"/>
</dbReference>
<keyword evidence="8" id="KW-0449">Lipoprotein</keyword>
<evidence type="ECO:0000256" key="1">
    <source>
        <dbReference type="ARBA" id="ARBA00004342"/>
    </source>
</evidence>
<keyword evidence="4" id="KW-0547">Nucleotide-binding</keyword>
<keyword evidence="9" id="KW-0636">Prenylation</keyword>
<gene>
    <name evidence="11" type="ORF">BCV69DRAFT_282675</name>
</gene>
<evidence type="ECO:0000256" key="9">
    <source>
        <dbReference type="ARBA" id="ARBA00023289"/>
    </source>
</evidence>
<dbReference type="SMART" id="SM00175">
    <property type="entry name" value="RAB"/>
    <property type="match status" value="1"/>
</dbReference>
<name>A0A316U9M2_9BASI</name>